<dbReference type="InterPro" id="IPR000092">
    <property type="entry name" value="Polyprenyl_synt"/>
</dbReference>
<proteinExistence type="inferred from homology"/>
<sequence>MNAPVRDDIEWNLAEHAVSYPAFDGHPAIRAEFARSLRKRTRLWEPLLTLLATEFGHRPSDASARVLSGWFTMVHLSAPIDQLVDRDPMSEQWRELGGAGAIELVLALKDQVLRAPLAALDPAADTATVQAVSRATVELGSACLTASIGEYLDVVGYSELRSEPPYPVRAATRVALFYEQLVGWKSSVIYECLLRCAALTMEAPDAAAEALARFGHHIGFAVQVLDDAGGVWGGGDDLEKDPVKVTSPLAYALALDHPRRDELVDLLHTPAAGRDVARTRDILDGVQARAFLEFLIRDRISLAVDALSEVLPKLADPLERWADAYFRRTPEAVR</sequence>
<keyword evidence="1" id="KW-0808">Transferase</keyword>
<dbReference type="RefSeq" id="WP_381736912.1">
    <property type="nucleotide sequence ID" value="NZ_JBHSDP010000006.1"/>
</dbReference>
<dbReference type="Proteomes" id="UP001595824">
    <property type="component" value="Unassembled WGS sequence"/>
</dbReference>
<protein>
    <submittedName>
        <fullName evidence="2">Polyprenyl synthetase family protein</fullName>
    </submittedName>
</protein>
<gene>
    <name evidence="2" type="ORF">ACFPC0_03945</name>
</gene>
<evidence type="ECO:0000313" key="3">
    <source>
        <dbReference type="Proteomes" id="UP001595824"/>
    </source>
</evidence>
<dbReference type="EMBL" id="JBHSDP010000006">
    <property type="protein sequence ID" value="MFC4326994.1"/>
    <property type="molecule type" value="Genomic_DNA"/>
</dbReference>
<dbReference type="InterPro" id="IPR008949">
    <property type="entry name" value="Isoprenoid_synthase_dom_sf"/>
</dbReference>
<dbReference type="Gene3D" id="1.10.600.10">
    <property type="entry name" value="Farnesyl Diphosphate Synthase"/>
    <property type="match status" value="1"/>
</dbReference>
<dbReference type="SUPFAM" id="SSF48576">
    <property type="entry name" value="Terpenoid synthases"/>
    <property type="match status" value="1"/>
</dbReference>
<evidence type="ECO:0000256" key="1">
    <source>
        <dbReference type="RuleBase" id="RU004466"/>
    </source>
</evidence>
<reference evidence="3" key="1">
    <citation type="journal article" date="2019" name="Int. J. Syst. Evol. Microbiol.">
        <title>The Global Catalogue of Microorganisms (GCM) 10K type strain sequencing project: providing services to taxonomists for standard genome sequencing and annotation.</title>
        <authorList>
            <consortium name="The Broad Institute Genomics Platform"/>
            <consortium name="The Broad Institute Genome Sequencing Center for Infectious Disease"/>
            <person name="Wu L."/>
            <person name="Ma J."/>
        </authorList>
    </citation>
    <scope>NUCLEOTIDE SEQUENCE [LARGE SCALE GENOMIC DNA]</scope>
    <source>
        <strain evidence="3">PCU 347</strain>
    </source>
</reference>
<comment type="similarity">
    <text evidence="1">Belongs to the FPP/GGPP synthase family.</text>
</comment>
<evidence type="ECO:0000313" key="2">
    <source>
        <dbReference type="EMBL" id="MFC4326994.1"/>
    </source>
</evidence>
<accession>A0ABV8T8S0</accession>
<comment type="caution">
    <text evidence="2">The sequence shown here is derived from an EMBL/GenBank/DDBJ whole genome shotgun (WGS) entry which is preliminary data.</text>
</comment>
<keyword evidence="3" id="KW-1185">Reference proteome</keyword>
<organism evidence="2 3">
    <name type="scientific">Streptomyces andamanensis</name>
    <dbReference type="NCBI Taxonomy" id="1565035"/>
    <lineage>
        <taxon>Bacteria</taxon>
        <taxon>Bacillati</taxon>
        <taxon>Actinomycetota</taxon>
        <taxon>Actinomycetes</taxon>
        <taxon>Kitasatosporales</taxon>
        <taxon>Streptomycetaceae</taxon>
        <taxon>Streptomyces</taxon>
    </lineage>
</organism>
<dbReference type="Pfam" id="PF00348">
    <property type="entry name" value="polyprenyl_synt"/>
    <property type="match status" value="1"/>
</dbReference>
<name>A0ABV8T8S0_9ACTN</name>